<dbReference type="SUPFAM" id="SSF88659">
    <property type="entry name" value="Sigma3 and sigma4 domains of RNA polymerase sigma factors"/>
    <property type="match status" value="1"/>
</dbReference>
<comment type="caution">
    <text evidence="7">The sequence shown here is derived from an EMBL/GenBank/DDBJ whole genome shotgun (WGS) entry which is preliminary data.</text>
</comment>
<dbReference type="InterPro" id="IPR014284">
    <property type="entry name" value="RNA_pol_sigma-70_dom"/>
</dbReference>
<evidence type="ECO:0000313" key="7">
    <source>
        <dbReference type="EMBL" id="RKE02234.1"/>
    </source>
</evidence>
<feature type="domain" description="RNA polymerase sigma factor 70 region 4 type 2" evidence="6">
    <location>
        <begin position="106"/>
        <end position="157"/>
    </location>
</feature>
<dbReference type="SUPFAM" id="SSF88946">
    <property type="entry name" value="Sigma2 domain of RNA polymerase sigma factors"/>
    <property type="match status" value="1"/>
</dbReference>
<feature type="domain" description="RNA polymerase sigma-70 region 2" evidence="5">
    <location>
        <begin position="13"/>
        <end position="74"/>
    </location>
</feature>
<accession>A0A419X3B0</accession>
<dbReference type="InterPro" id="IPR039425">
    <property type="entry name" value="RNA_pol_sigma-70-like"/>
</dbReference>
<dbReference type="AlphaFoldDB" id="A0A419X3B0"/>
<name>A0A419X3B0_9BACT</name>
<keyword evidence="8" id="KW-1185">Reference proteome</keyword>
<dbReference type="OrthoDB" id="659855at2"/>
<comment type="similarity">
    <text evidence="1">Belongs to the sigma-70 factor family. ECF subfamily.</text>
</comment>
<dbReference type="RefSeq" id="WP_120240097.1">
    <property type="nucleotide sequence ID" value="NZ_RAPQ01000009.1"/>
</dbReference>
<proteinExistence type="inferred from homology"/>
<dbReference type="NCBIfam" id="TIGR02937">
    <property type="entry name" value="sigma70-ECF"/>
    <property type="match status" value="1"/>
</dbReference>
<dbReference type="Pfam" id="PF04542">
    <property type="entry name" value="Sigma70_r2"/>
    <property type="match status" value="1"/>
</dbReference>
<keyword evidence="4" id="KW-0804">Transcription</keyword>
<sequence>MSICESNTFKRVFDKYSETIRNFIYYKCGDLEKAEDLTQEAFIKLWNNCAKVLLDKAKSFLFTVANNLFLNDYAHEKVILQHRKLITIDQNTETPQFIIEEEEFKQKLKNAIANLTSAQREVFLLNRIDKKTYKEIAVIVGISEKAVEKRMHNALVNLRKEIKNHI</sequence>
<dbReference type="EMBL" id="RAPQ01000009">
    <property type="protein sequence ID" value="RKE02234.1"/>
    <property type="molecule type" value="Genomic_DNA"/>
</dbReference>
<evidence type="ECO:0000259" key="6">
    <source>
        <dbReference type="Pfam" id="PF08281"/>
    </source>
</evidence>
<evidence type="ECO:0000259" key="5">
    <source>
        <dbReference type="Pfam" id="PF04542"/>
    </source>
</evidence>
<evidence type="ECO:0000256" key="2">
    <source>
        <dbReference type="ARBA" id="ARBA00023015"/>
    </source>
</evidence>
<dbReference type="Pfam" id="PF08281">
    <property type="entry name" value="Sigma70_r4_2"/>
    <property type="match status" value="1"/>
</dbReference>
<dbReference type="GO" id="GO:0006352">
    <property type="term" value="P:DNA-templated transcription initiation"/>
    <property type="evidence" value="ECO:0007669"/>
    <property type="project" value="InterPro"/>
</dbReference>
<dbReference type="InterPro" id="IPR013324">
    <property type="entry name" value="RNA_pol_sigma_r3/r4-like"/>
</dbReference>
<dbReference type="InterPro" id="IPR013249">
    <property type="entry name" value="RNA_pol_sigma70_r4_t2"/>
</dbReference>
<gene>
    <name evidence="7" type="ORF">BXY64_2322</name>
</gene>
<dbReference type="InterPro" id="IPR007627">
    <property type="entry name" value="RNA_pol_sigma70_r2"/>
</dbReference>
<reference evidence="7 8" key="1">
    <citation type="submission" date="2018-09" db="EMBL/GenBank/DDBJ databases">
        <title>Genomic Encyclopedia of Archaeal and Bacterial Type Strains, Phase II (KMG-II): from individual species to whole genera.</title>
        <authorList>
            <person name="Goeker M."/>
        </authorList>
    </citation>
    <scope>NUCLEOTIDE SEQUENCE [LARGE SCALE GENOMIC DNA]</scope>
    <source>
        <strain evidence="7 8">DSM 21950</strain>
    </source>
</reference>
<protein>
    <submittedName>
        <fullName evidence="7">RNA polymerase sigma-70 factor (ECF subfamily)</fullName>
    </submittedName>
</protein>
<dbReference type="Gene3D" id="1.10.10.10">
    <property type="entry name" value="Winged helix-like DNA-binding domain superfamily/Winged helix DNA-binding domain"/>
    <property type="match status" value="1"/>
</dbReference>
<evidence type="ECO:0000256" key="1">
    <source>
        <dbReference type="ARBA" id="ARBA00010641"/>
    </source>
</evidence>
<dbReference type="Proteomes" id="UP000284531">
    <property type="component" value="Unassembled WGS sequence"/>
</dbReference>
<dbReference type="InterPro" id="IPR036388">
    <property type="entry name" value="WH-like_DNA-bd_sf"/>
</dbReference>
<dbReference type="CDD" id="cd06171">
    <property type="entry name" value="Sigma70_r4"/>
    <property type="match status" value="1"/>
</dbReference>
<keyword evidence="3" id="KW-0731">Sigma factor</keyword>
<dbReference type="GO" id="GO:0003677">
    <property type="term" value="F:DNA binding"/>
    <property type="evidence" value="ECO:0007669"/>
    <property type="project" value="InterPro"/>
</dbReference>
<organism evidence="7 8">
    <name type="scientific">Marinifilum flexuosum</name>
    <dbReference type="NCBI Taxonomy" id="1117708"/>
    <lineage>
        <taxon>Bacteria</taxon>
        <taxon>Pseudomonadati</taxon>
        <taxon>Bacteroidota</taxon>
        <taxon>Bacteroidia</taxon>
        <taxon>Marinilabiliales</taxon>
        <taxon>Marinifilaceae</taxon>
    </lineage>
</organism>
<evidence type="ECO:0000313" key="8">
    <source>
        <dbReference type="Proteomes" id="UP000284531"/>
    </source>
</evidence>
<dbReference type="InterPro" id="IPR013325">
    <property type="entry name" value="RNA_pol_sigma_r2"/>
</dbReference>
<keyword evidence="2" id="KW-0805">Transcription regulation</keyword>
<dbReference type="GO" id="GO:0016987">
    <property type="term" value="F:sigma factor activity"/>
    <property type="evidence" value="ECO:0007669"/>
    <property type="project" value="UniProtKB-KW"/>
</dbReference>
<dbReference type="PANTHER" id="PTHR43133:SF46">
    <property type="entry name" value="RNA POLYMERASE SIGMA-70 FACTOR ECF SUBFAMILY"/>
    <property type="match status" value="1"/>
</dbReference>
<dbReference type="Gene3D" id="1.10.1740.10">
    <property type="match status" value="1"/>
</dbReference>
<evidence type="ECO:0000256" key="4">
    <source>
        <dbReference type="ARBA" id="ARBA00023163"/>
    </source>
</evidence>
<dbReference type="PANTHER" id="PTHR43133">
    <property type="entry name" value="RNA POLYMERASE ECF-TYPE SIGMA FACTO"/>
    <property type="match status" value="1"/>
</dbReference>
<evidence type="ECO:0000256" key="3">
    <source>
        <dbReference type="ARBA" id="ARBA00023082"/>
    </source>
</evidence>